<proteinExistence type="predicted"/>
<protein>
    <submittedName>
        <fullName evidence="1">Uncharacterized protein</fullName>
    </submittedName>
</protein>
<gene>
    <name evidence="1" type="ORF">UFOVP190_312</name>
</gene>
<sequence>MLFLCNKPKFDPKLPKCYNSCIVNETERQMGFEKTVLDKVAKVLEQDRQAYFVNGTLFVQASESQARRVFSMLFKDYNGRVQVSVAMHGEFAYDFTG</sequence>
<dbReference type="EMBL" id="LR798243">
    <property type="protein sequence ID" value="CAB5214899.1"/>
    <property type="molecule type" value="Genomic_DNA"/>
</dbReference>
<reference evidence="1" key="1">
    <citation type="submission" date="2020-05" db="EMBL/GenBank/DDBJ databases">
        <authorList>
            <person name="Chiriac C."/>
            <person name="Salcher M."/>
            <person name="Ghai R."/>
            <person name="Kavagutti S V."/>
        </authorList>
    </citation>
    <scope>NUCLEOTIDE SEQUENCE</scope>
</reference>
<evidence type="ECO:0000313" key="1">
    <source>
        <dbReference type="EMBL" id="CAB5214899.1"/>
    </source>
</evidence>
<name>A0A6J7WKJ5_9CAUD</name>
<organism evidence="1">
    <name type="scientific">uncultured Caudovirales phage</name>
    <dbReference type="NCBI Taxonomy" id="2100421"/>
    <lineage>
        <taxon>Viruses</taxon>
        <taxon>Duplodnaviria</taxon>
        <taxon>Heunggongvirae</taxon>
        <taxon>Uroviricota</taxon>
        <taxon>Caudoviricetes</taxon>
        <taxon>Peduoviridae</taxon>
        <taxon>Maltschvirus</taxon>
        <taxon>Maltschvirus maltsch</taxon>
    </lineage>
</organism>
<accession>A0A6J7WKJ5</accession>